<evidence type="ECO:0000313" key="3">
    <source>
        <dbReference type="Proteomes" id="UP000269335"/>
    </source>
</evidence>
<proteinExistence type="predicted"/>
<sequence>MHHRPPFISANRPPPQDFLSQGTVWHPSRFPWFQVSVKVLDQQRLNQFDDQILMVSTYDQLKEILGQESKIFKIRSIDYVTPGYMNGSGQWQFESLIEITDMSNDEGWSIPRCKVADKRIYRGLSLEPVPEFWDERVVYRQAKGRKKKSDRM</sequence>
<evidence type="ECO:0000313" key="4">
    <source>
        <dbReference type="Proteomes" id="UP000270524"/>
    </source>
</evidence>
<evidence type="ECO:0000313" key="1">
    <source>
        <dbReference type="EMBL" id="RMN84826.1"/>
    </source>
</evidence>
<dbReference type="Proteomes" id="UP000269335">
    <property type="component" value="Unassembled WGS sequence"/>
</dbReference>
<evidence type="ECO:0000313" key="2">
    <source>
        <dbReference type="EMBL" id="RMN95622.1"/>
    </source>
</evidence>
<comment type="caution">
    <text evidence="2">The sequence shown here is derived from an EMBL/GenBank/DDBJ whole genome shotgun (WGS) entry which is preliminary data.</text>
</comment>
<accession>A0A3M3QKS6</accession>
<organism evidence="2 4">
    <name type="scientific">Pseudomonas cannabina</name>
    <dbReference type="NCBI Taxonomy" id="86840"/>
    <lineage>
        <taxon>Bacteria</taxon>
        <taxon>Pseudomonadati</taxon>
        <taxon>Pseudomonadota</taxon>
        <taxon>Gammaproteobacteria</taxon>
        <taxon>Pseudomonadales</taxon>
        <taxon>Pseudomonadaceae</taxon>
        <taxon>Pseudomonas</taxon>
    </lineage>
</organism>
<dbReference type="Proteomes" id="UP000270524">
    <property type="component" value="Unassembled WGS sequence"/>
</dbReference>
<dbReference type="AlphaFoldDB" id="A0A3M3QKS6"/>
<name>A0A3M3QKS6_PSECA</name>
<dbReference type="RefSeq" id="WP_003314986.1">
    <property type="nucleotide sequence ID" value="NZ_RBPH01000035.1"/>
</dbReference>
<dbReference type="EMBL" id="RBPH01000035">
    <property type="protein sequence ID" value="RMN84826.1"/>
    <property type="molecule type" value="Genomic_DNA"/>
</dbReference>
<reference evidence="3 4" key="1">
    <citation type="submission" date="2018-08" db="EMBL/GenBank/DDBJ databases">
        <title>Recombination of ecologically and evolutionarily significant loci maintains genetic cohesion in the Pseudomonas syringae species complex.</title>
        <authorList>
            <person name="Dillon M."/>
            <person name="Thakur S."/>
            <person name="Almeida R.N.D."/>
            <person name="Weir B.S."/>
            <person name="Guttman D.S."/>
        </authorList>
    </citation>
    <scope>NUCLEOTIDE SEQUENCE [LARGE SCALE GENOMIC DNA]</scope>
    <source>
        <strain evidence="1 3">ICMP 15201</strain>
        <strain evidence="2 4">ICMP 15203</strain>
    </source>
</reference>
<gene>
    <name evidence="2" type="ORF">ALQ51_102119</name>
    <name evidence="1" type="ORF">ALQ53_103418</name>
</gene>
<protein>
    <submittedName>
        <fullName evidence="2">Uncharacterized protein</fullName>
    </submittedName>
</protein>
<dbReference type="EMBL" id="RBPJ01000151">
    <property type="protein sequence ID" value="RMN95622.1"/>
    <property type="molecule type" value="Genomic_DNA"/>
</dbReference>